<reference evidence="2" key="1">
    <citation type="submission" date="2007-07" db="EMBL/GenBank/DDBJ databases">
        <title>PCAP assembly of the Caenorhabditis remanei genome.</title>
        <authorList>
            <consortium name="The Caenorhabditis remanei Sequencing Consortium"/>
            <person name="Wilson R.K."/>
        </authorList>
    </citation>
    <scope>NUCLEOTIDE SEQUENCE [LARGE SCALE GENOMIC DNA]</scope>
    <source>
        <strain evidence="2">PB4641</strain>
    </source>
</reference>
<evidence type="ECO:0000313" key="2">
    <source>
        <dbReference type="EMBL" id="EFO95157.1"/>
    </source>
</evidence>
<dbReference type="Proteomes" id="UP000008281">
    <property type="component" value="Unassembled WGS sequence"/>
</dbReference>
<organism evidence="3">
    <name type="scientific">Caenorhabditis remanei</name>
    <name type="common">Caenorhabditis vulgaris</name>
    <dbReference type="NCBI Taxonomy" id="31234"/>
    <lineage>
        <taxon>Eukaryota</taxon>
        <taxon>Metazoa</taxon>
        <taxon>Ecdysozoa</taxon>
        <taxon>Nematoda</taxon>
        <taxon>Chromadorea</taxon>
        <taxon>Rhabditida</taxon>
        <taxon>Rhabditina</taxon>
        <taxon>Rhabditomorpha</taxon>
        <taxon>Rhabditoidea</taxon>
        <taxon>Rhabditidae</taxon>
        <taxon>Peloderinae</taxon>
        <taxon>Caenorhabditis</taxon>
    </lineage>
</organism>
<gene>
    <name evidence="2" type="ORF">CRE_09441</name>
</gene>
<evidence type="ECO:0000259" key="1">
    <source>
        <dbReference type="PROSITE" id="PS50181"/>
    </source>
</evidence>
<dbReference type="AlphaFoldDB" id="E3LIW0"/>
<dbReference type="OrthoDB" id="5909986at2759"/>
<dbReference type="InterPro" id="IPR040161">
    <property type="entry name" value="FB224"/>
</dbReference>
<dbReference type="PROSITE" id="PS50181">
    <property type="entry name" value="FBOX"/>
    <property type="match status" value="1"/>
</dbReference>
<name>E3LIW0_CAERE</name>
<keyword evidence="3" id="KW-1185">Reference proteome</keyword>
<dbReference type="PANTHER" id="PTHR23015">
    <property type="entry name" value="UNCHARACTERIZED C.ELEGANS PROTEIN"/>
    <property type="match status" value="1"/>
</dbReference>
<dbReference type="FunCoup" id="E3LIW0">
    <property type="interactions" value="3638"/>
</dbReference>
<dbReference type="CDD" id="cd22150">
    <property type="entry name" value="F-box_CeFBXA-like"/>
    <property type="match status" value="1"/>
</dbReference>
<dbReference type="EMBL" id="DS268409">
    <property type="protein sequence ID" value="EFO95157.1"/>
    <property type="molecule type" value="Genomic_DNA"/>
</dbReference>
<dbReference type="InParanoid" id="E3LIW0"/>
<dbReference type="PANTHER" id="PTHR23015:SF4">
    <property type="entry name" value="DUF38 DOMAIN-CONTAINING PROTEIN-RELATED"/>
    <property type="match status" value="1"/>
</dbReference>
<dbReference type="Pfam" id="PF00646">
    <property type="entry name" value="F-box"/>
    <property type="match status" value="1"/>
</dbReference>
<dbReference type="GO" id="GO:0045087">
    <property type="term" value="P:innate immune response"/>
    <property type="evidence" value="ECO:0007669"/>
    <property type="project" value="TreeGrafter"/>
</dbReference>
<dbReference type="Pfam" id="PF01827">
    <property type="entry name" value="FTH"/>
    <property type="match status" value="1"/>
</dbReference>
<accession>E3LIW0</accession>
<sequence>MPSAEITLTDMPDVIMKEVLNKLDFISILSLRKVARSFRDFIDSNKPDFAIPEICIEFQRDSISVWTKILNYRYFAENGECKLVYRKGGKIDLLSKTLQDYNFLNAACRDLSILLRFQKSPLSHLKLETRFFIGKVSLENQEEILKQFLDNLKNMMIGRDHPLQVVKFSQSIYEEKQLMSFLPYIDQKAIKSLLIIHYGKKEELDIGDLTDMELWRNLEEIEISNFYITAETLKKFTHFFKAEITVKTLRLEDLAMLKVALLNSPHFKRFTLYYEEGDDDEMFEQFGEPYIWRTETGIWGRNQKIWYFWNRNTNSALSMTPSRGFRTIIAFARIPFSSIPGRYLMQHELQF</sequence>
<dbReference type="SMART" id="SM00256">
    <property type="entry name" value="FBOX"/>
    <property type="match status" value="1"/>
</dbReference>
<dbReference type="InterPro" id="IPR001810">
    <property type="entry name" value="F-box_dom"/>
</dbReference>
<feature type="domain" description="F-box" evidence="1">
    <location>
        <begin position="5"/>
        <end position="54"/>
    </location>
</feature>
<protein>
    <recommendedName>
        <fullName evidence="1">F-box domain-containing protein</fullName>
    </recommendedName>
</protein>
<evidence type="ECO:0000313" key="3">
    <source>
        <dbReference type="Proteomes" id="UP000008281"/>
    </source>
</evidence>
<dbReference type="InterPro" id="IPR002900">
    <property type="entry name" value="DUF38/FTH_CAE_spp"/>
</dbReference>
<proteinExistence type="predicted"/>
<dbReference type="HOGENOM" id="CLU_030831_0_1_1"/>